<evidence type="ECO:0000259" key="7">
    <source>
        <dbReference type="SMART" id="SM00478"/>
    </source>
</evidence>
<keyword evidence="5" id="KW-0234">DNA repair</keyword>
<dbReference type="EC" id="3.2.2.21" evidence="3"/>
<dbReference type="SMART" id="SM00478">
    <property type="entry name" value="ENDO3c"/>
    <property type="match status" value="1"/>
</dbReference>
<accession>A0A6J4RGT2</accession>
<proteinExistence type="inferred from homology"/>
<dbReference type="AlphaFoldDB" id="A0A6J4RGT2"/>
<evidence type="ECO:0000256" key="3">
    <source>
        <dbReference type="ARBA" id="ARBA00012000"/>
    </source>
</evidence>
<keyword evidence="4" id="KW-0227">DNA damage</keyword>
<evidence type="ECO:0000256" key="5">
    <source>
        <dbReference type="ARBA" id="ARBA00023204"/>
    </source>
</evidence>
<dbReference type="GO" id="GO:0008725">
    <property type="term" value="F:DNA-3-methyladenine glycosylase activity"/>
    <property type="evidence" value="ECO:0007669"/>
    <property type="project" value="TreeGrafter"/>
</dbReference>
<feature type="domain" description="HhH-GPD" evidence="7">
    <location>
        <begin position="33"/>
        <end position="186"/>
    </location>
</feature>
<dbReference type="GO" id="GO:0043916">
    <property type="term" value="F:DNA-7-methylguanine glycosylase activity"/>
    <property type="evidence" value="ECO:0007669"/>
    <property type="project" value="TreeGrafter"/>
</dbReference>
<dbReference type="GO" id="GO:0032131">
    <property type="term" value="F:alkylated DNA binding"/>
    <property type="evidence" value="ECO:0007669"/>
    <property type="project" value="TreeGrafter"/>
</dbReference>
<sequence length="194" mass="21368">MEDLVRRIGPLGPSKLRRGRPDDAYGSLVRTIVGQQLSTKAARSIYGRLTALFGGRPPTPGELLSRDEDLLRACGLSGPKVRYLRDLAQRVVSGELALASLHDLPDDEVIREITAVKGLGRWSADMFLMFHLGREDVLPVGDLGVRRAAERAYCLPELPDAETLQNLARLWSPHRTLASFYLWESLEPGNAPGA</sequence>
<evidence type="ECO:0000256" key="6">
    <source>
        <dbReference type="SAM" id="MobiDB-lite"/>
    </source>
</evidence>
<dbReference type="GO" id="GO:0032993">
    <property type="term" value="C:protein-DNA complex"/>
    <property type="evidence" value="ECO:0007669"/>
    <property type="project" value="TreeGrafter"/>
</dbReference>
<dbReference type="GO" id="GO:0006307">
    <property type="term" value="P:DNA alkylation repair"/>
    <property type="evidence" value="ECO:0007669"/>
    <property type="project" value="TreeGrafter"/>
</dbReference>
<evidence type="ECO:0000256" key="1">
    <source>
        <dbReference type="ARBA" id="ARBA00000086"/>
    </source>
</evidence>
<evidence type="ECO:0000313" key="8">
    <source>
        <dbReference type="EMBL" id="CAA9473471.1"/>
    </source>
</evidence>
<comment type="similarity">
    <text evidence="2">Belongs to the alkylbase DNA glycosidase AlkA family.</text>
</comment>
<dbReference type="FunFam" id="1.10.340.30:FF:000004">
    <property type="entry name" value="DNA-3-methyladenine glycosylase II"/>
    <property type="match status" value="1"/>
</dbReference>
<dbReference type="PANTHER" id="PTHR43003:SF5">
    <property type="entry name" value="DNA-3-METHYLADENINE GLYCOSYLASE"/>
    <property type="match status" value="1"/>
</dbReference>
<dbReference type="GO" id="GO:0006285">
    <property type="term" value="P:base-excision repair, AP site formation"/>
    <property type="evidence" value="ECO:0007669"/>
    <property type="project" value="TreeGrafter"/>
</dbReference>
<dbReference type="SUPFAM" id="SSF48150">
    <property type="entry name" value="DNA-glycosylase"/>
    <property type="match status" value="1"/>
</dbReference>
<dbReference type="Gene3D" id="1.10.1670.40">
    <property type="match status" value="1"/>
</dbReference>
<dbReference type="Gene3D" id="1.10.340.30">
    <property type="entry name" value="Hypothetical protein, domain 2"/>
    <property type="match status" value="1"/>
</dbReference>
<gene>
    <name evidence="8" type="ORF">AVDCRST_MAG05-737</name>
</gene>
<feature type="region of interest" description="Disordered" evidence="6">
    <location>
        <begin position="1"/>
        <end position="20"/>
    </location>
</feature>
<evidence type="ECO:0000256" key="4">
    <source>
        <dbReference type="ARBA" id="ARBA00022763"/>
    </source>
</evidence>
<dbReference type="CDD" id="cd00056">
    <property type="entry name" value="ENDO3c"/>
    <property type="match status" value="1"/>
</dbReference>
<comment type="catalytic activity">
    <reaction evidence="1">
        <text>Hydrolysis of alkylated DNA, releasing 3-methyladenine, 3-methylguanine, 7-methylguanine and 7-methyladenine.</text>
        <dbReference type="EC" id="3.2.2.21"/>
    </reaction>
</comment>
<dbReference type="PANTHER" id="PTHR43003">
    <property type="entry name" value="DNA-3-METHYLADENINE GLYCOSYLASE"/>
    <property type="match status" value="1"/>
</dbReference>
<dbReference type="InterPro" id="IPR003265">
    <property type="entry name" value="HhH-GPD_domain"/>
</dbReference>
<dbReference type="Pfam" id="PF00730">
    <property type="entry name" value="HhH-GPD"/>
    <property type="match status" value="1"/>
</dbReference>
<name>A0A6J4RGT2_9ACTN</name>
<dbReference type="InterPro" id="IPR011257">
    <property type="entry name" value="DNA_glycosylase"/>
</dbReference>
<evidence type="ECO:0000256" key="2">
    <source>
        <dbReference type="ARBA" id="ARBA00010817"/>
    </source>
</evidence>
<organism evidence="8">
    <name type="scientific">uncultured Rubrobacteraceae bacterium</name>
    <dbReference type="NCBI Taxonomy" id="349277"/>
    <lineage>
        <taxon>Bacteria</taxon>
        <taxon>Bacillati</taxon>
        <taxon>Actinomycetota</taxon>
        <taxon>Rubrobacteria</taxon>
        <taxon>Rubrobacterales</taxon>
        <taxon>Rubrobacteraceae</taxon>
        <taxon>environmental samples</taxon>
    </lineage>
</organism>
<reference evidence="8" key="1">
    <citation type="submission" date="2020-02" db="EMBL/GenBank/DDBJ databases">
        <authorList>
            <person name="Meier V. D."/>
        </authorList>
    </citation>
    <scope>NUCLEOTIDE SEQUENCE</scope>
    <source>
        <strain evidence="8">AVDCRST_MAG05</strain>
    </source>
</reference>
<dbReference type="InterPro" id="IPR051912">
    <property type="entry name" value="Alkylbase_DNA_Glycosylase/TA"/>
</dbReference>
<dbReference type="EMBL" id="CADCVM010000086">
    <property type="protein sequence ID" value="CAA9473471.1"/>
    <property type="molecule type" value="Genomic_DNA"/>
</dbReference>
<dbReference type="GO" id="GO:0005737">
    <property type="term" value="C:cytoplasm"/>
    <property type="evidence" value="ECO:0007669"/>
    <property type="project" value="TreeGrafter"/>
</dbReference>
<protein>
    <recommendedName>
        <fullName evidence="3">DNA-3-methyladenine glycosylase II</fullName>
        <ecNumber evidence="3">3.2.2.21</ecNumber>
    </recommendedName>
</protein>